<evidence type="ECO:0000313" key="11">
    <source>
        <dbReference type="EMBL" id="KAK8551257.1"/>
    </source>
</evidence>
<evidence type="ECO:0000256" key="4">
    <source>
        <dbReference type="ARBA" id="ARBA00023015"/>
    </source>
</evidence>
<gene>
    <name evidence="11" type="ORF">V6N12_039905</name>
</gene>
<dbReference type="InterPro" id="IPR033389">
    <property type="entry name" value="AUX/IAA_dom"/>
</dbReference>
<keyword evidence="4 8" id="KW-0805">Transcription regulation</keyword>
<dbReference type="SUPFAM" id="SSF54277">
    <property type="entry name" value="CAD &amp; PB1 domains"/>
    <property type="match status" value="1"/>
</dbReference>
<comment type="subunit">
    <text evidence="8">Homodimers and heterodimers.</text>
</comment>
<dbReference type="EMBL" id="JBBPBM010000020">
    <property type="protein sequence ID" value="KAK8551257.1"/>
    <property type="molecule type" value="Genomic_DNA"/>
</dbReference>
<evidence type="ECO:0000256" key="3">
    <source>
        <dbReference type="ARBA" id="ARBA00022491"/>
    </source>
</evidence>
<organism evidence="11 12">
    <name type="scientific">Hibiscus sabdariffa</name>
    <name type="common">roselle</name>
    <dbReference type="NCBI Taxonomy" id="183260"/>
    <lineage>
        <taxon>Eukaryota</taxon>
        <taxon>Viridiplantae</taxon>
        <taxon>Streptophyta</taxon>
        <taxon>Embryophyta</taxon>
        <taxon>Tracheophyta</taxon>
        <taxon>Spermatophyta</taxon>
        <taxon>Magnoliopsida</taxon>
        <taxon>eudicotyledons</taxon>
        <taxon>Gunneridae</taxon>
        <taxon>Pentapetalae</taxon>
        <taxon>rosids</taxon>
        <taxon>malvids</taxon>
        <taxon>Malvales</taxon>
        <taxon>Malvaceae</taxon>
        <taxon>Malvoideae</taxon>
        <taxon>Hibiscus</taxon>
    </lineage>
</organism>
<dbReference type="Pfam" id="PF02309">
    <property type="entry name" value="AUX_IAA"/>
    <property type="match status" value="1"/>
</dbReference>
<dbReference type="PROSITE" id="PS51745">
    <property type="entry name" value="PB1"/>
    <property type="match status" value="1"/>
</dbReference>
<evidence type="ECO:0000256" key="9">
    <source>
        <dbReference type="SAM" id="MobiDB-lite"/>
    </source>
</evidence>
<protein>
    <recommendedName>
        <fullName evidence="8">Auxin-responsive protein</fullName>
    </recommendedName>
</protein>
<keyword evidence="3 8" id="KW-0678">Repressor</keyword>
<dbReference type="InterPro" id="IPR053793">
    <property type="entry name" value="PB1-like"/>
</dbReference>
<dbReference type="InterPro" id="IPR003311">
    <property type="entry name" value="AUX_IAA"/>
</dbReference>
<comment type="caution">
    <text evidence="11">The sequence shown here is derived from an EMBL/GenBank/DDBJ whole genome shotgun (WGS) entry which is preliminary data.</text>
</comment>
<name>A0ABR2E5Q7_9ROSI</name>
<evidence type="ECO:0000313" key="12">
    <source>
        <dbReference type="Proteomes" id="UP001472677"/>
    </source>
</evidence>
<dbReference type="PANTHER" id="PTHR31734:SF2">
    <property type="entry name" value="AUXIN-RESPONSIVE PROTEIN IAA26"/>
    <property type="match status" value="1"/>
</dbReference>
<keyword evidence="6 8" id="KW-0539">Nucleus</keyword>
<proteinExistence type="inferred from homology"/>
<reference evidence="11 12" key="1">
    <citation type="journal article" date="2024" name="G3 (Bethesda)">
        <title>Genome assembly of Hibiscus sabdariffa L. provides insights into metabolisms of medicinal natural products.</title>
        <authorList>
            <person name="Kim T."/>
        </authorList>
    </citation>
    <scope>NUCLEOTIDE SEQUENCE [LARGE SCALE GENOMIC DNA]</scope>
    <source>
        <strain evidence="11">TK-2024</strain>
        <tissue evidence="11">Old leaves</tissue>
    </source>
</reference>
<accession>A0ABR2E5Q7</accession>
<evidence type="ECO:0000256" key="5">
    <source>
        <dbReference type="ARBA" id="ARBA00023163"/>
    </source>
</evidence>
<comment type="function">
    <text evidence="8">Aux/IAA proteins are short-lived transcriptional factors that function as repressors of early auxin response genes at low auxin concentrations.</text>
</comment>
<feature type="region of interest" description="Disordered" evidence="9">
    <location>
        <begin position="197"/>
        <end position="258"/>
    </location>
</feature>
<comment type="subcellular location">
    <subcellularLocation>
        <location evidence="1 8">Nucleus</location>
    </subcellularLocation>
</comment>
<evidence type="ECO:0000256" key="6">
    <source>
        <dbReference type="ARBA" id="ARBA00023242"/>
    </source>
</evidence>
<comment type="similarity">
    <text evidence="2 8">Belongs to the Aux/IAA family.</text>
</comment>
<feature type="compositionally biased region" description="Basic and acidic residues" evidence="9">
    <location>
        <begin position="324"/>
        <end position="335"/>
    </location>
</feature>
<feature type="region of interest" description="Disordered" evidence="9">
    <location>
        <begin position="274"/>
        <end position="337"/>
    </location>
</feature>
<dbReference type="Gene3D" id="3.10.20.90">
    <property type="entry name" value="Phosphatidylinositol 3-kinase Catalytic Subunit, Chain A, domain 1"/>
    <property type="match status" value="1"/>
</dbReference>
<keyword evidence="5 8" id="KW-0804">Transcription</keyword>
<evidence type="ECO:0000259" key="10">
    <source>
        <dbReference type="PROSITE" id="PS51745"/>
    </source>
</evidence>
<evidence type="ECO:0000256" key="2">
    <source>
        <dbReference type="ARBA" id="ARBA00006728"/>
    </source>
</evidence>
<keyword evidence="12" id="KW-1185">Reference proteome</keyword>
<feature type="compositionally biased region" description="Polar residues" evidence="9">
    <location>
        <begin position="279"/>
        <end position="292"/>
    </location>
</feature>
<evidence type="ECO:0000256" key="1">
    <source>
        <dbReference type="ARBA" id="ARBA00004123"/>
    </source>
</evidence>
<dbReference type="Proteomes" id="UP001472677">
    <property type="component" value="Unassembled WGS sequence"/>
</dbReference>
<feature type="domain" description="PB1" evidence="10">
    <location>
        <begin position="339"/>
        <end position="442"/>
    </location>
</feature>
<feature type="compositionally biased region" description="Polar residues" evidence="9">
    <location>
        <begin position="235"/>
        <end position="258"/>
    </location>
</feature>
<keyword evidence="7 8" id="KW-0927">Auxin signaling pathway</keyword>
<evidence type="ECO:0000256" key="7">
    <source>
        <dbReference type="ARBA" id="ARBA00023294"/>
    </source>
</evidence>
<evidence type="ECO:0000256" key="8">
    <source>
        <dbReference type="RuleBase" id="RU004549"/>
    </source>
</evidence>
<dbReference type="PANTHER" id="PTHR31734">
    <property type="entry name" value="AUXIN-RESPONSIVE PROTEIN IAA17"/>
    <property type="match status" value="1"/>
</dbReference>
<sequence>MRIIVGSTKPIQRYVGLSVYELKPLLRPQVDCLGKIGMDASSKEGHDRNKGWHSLGVDDANEAKVLLGSVAVKRIERERQQESNGRVKKRVSLSSLSFEFASSWIERKVVFLSYLEMESDCSKNEEACPQLLDLIPQEREWYTKRKDGKIHLSSEEKKLELRLGPPGDDDNWSIKLNAKNNRERDEPVISLGYLSSMNNNGKQAPKFPSPEDHHHPVGSVLSPSWTKTHHHDHQQLTNPPFLQFPSTPHQSLPVTAKESSQSCCTKAVNMNAEEKPFSPTANTVAPPNTSLKRSAPGPVVGWPPIRSFRKNLASSSSSKPASEPPHKAAKEKKGAEPSAKFVKINMDGVPIGRKVDLKAYDSYEKLSAAVDELFRGLLAAQRDSCAGGIVKKVEEKTITGLLDGSGEYTLVYEDNEGDRMLVGDVPWHMFVSTVQRLRVLKSSELSALSLGSSRQGKIPA</sequence>